<gene>
    <name evidence="4" type="primary">LOC109612213</name>
</gene>
<keyword evidence="3" id="KW-1185">Reference proteome</keyword>
<dbReference type="GeneID" id="109612213"/>
<dbReference type="Gene3D" id="2.70.220.10">
    <property type="entry name" value="Ganglioside GM2 activator"/>
    <property type="match status" value="1"/>
</dbReference>
<keyword evidence="1 2" id="KW-0732">Signal</keyword>
<evidence type="ECO:0000256" key="1">
    <source>
        <dbReference type="ARBA" id="ARBA00022729"/>
    </source>
</evidence>
<feature type="chain" id="PRO_5047514838" evidence="2">
    <location>
        <begin position="19"/>
        <end position="176"/>
    </location>
</feature>
<reference evidence="4" key="1">
    <citation type="submission" date="2025-08" db="UniProtKB">
        <authorList>
            <consortium name="RefSeq"/>
        </authorList>
    </citation>
    <scope>IDENTIFICATION</scope>
    <source>
        <strain evidence="4">Aabys</strain>
        <tissue evidence="4">Whole body</tissue>
    </source>
</reference>
<dbReference type="PANTHER" id="PTHR20898">
    <property type="entry name" value="DAEDALUS ON 3-RELATED-RELATED"/>
    <property type="match status" value="1"/>
</dbReference>
<accession>A0ABM3V8H7</accession>
<proteinExistence type="predicted"/>
<organism evidence="3 4">
    <name type="scientific">Musca domestica</name>
    <name type="common">House fly</name>
    <dbReference type="NCBI Taxonomy" id="7370"/>
    <lineage>
        <taxon>Eukaryota</taxon>
        <taxon>Metazoa</taxon>
        <taxon>Ecdysozoa</taxon>
        <taxon>Arthropoda</taxon>
        <taxon>Hexapoda</taxon>
        <taxon>Insecta</taxon>
        <taxon>Pterygota</taxon>
        <taxon>Neoptera</taxon>
        <taxon>Endopterygota</taxon>
        <taxon>Diptera</taxon>
        <taxon>Brachycera</taxon>
        <taxon>Muscomorpha</taxon>
        <taxon>Muscoidea</taxon>
        <taxon>Muscidae</taxon>
        <taxon>Musca</taxon>
    </lineage>
</organism>
<dbReference type="InterPro" id="IPR036846">
    <property type="entry name" value="GM2-AP_sf"/>
</dbReference>
<protein>
    <submittedName>
        <fullName evidence="4">Uncharacterized protein LOC109612213</fullName>
    </submittedName>
</protein>
<sequence>MLFKFFFIFLVLLYHTQAAKKGLTMQLQNISCTFDKELVKMLECRYVKPARVSLNFQLQRDLHENAELHIRVYATPFRGRKPIEFLNVKTNICQTLSQTMAFPLLKNIMSQLRSTSNFPYSCPVKKDIEFYIKNFNLNTKLVPAYAPQLTFNCSLDFYEHGKLVTTFYIEGANIPK</sequence>
<dbReference type="RefSeq" id="XP_058982100.1">
    <property type="nucleotide sequence ID" value="XM_059126117.1"/>
</dbReference>
<dbReference type="SMART" id="SM00697">
    <property type="entry name" value="DM8"/>
    <property type="match status" value="1"/>
</dbReference>
<name>A0ABM3V8H7_MUSDO</name>
<dbReference type="Proteomes" id="UP001652621">
    <property type="component" value="Unplaced"/>
</dbReference>
<evidence type="ECO:0000313" key="4">
    <source>
        <dbReference type="RefSeq" id="XP_058982100.1"/>
    </source>
</evidence>
<feature type="signal peptide" evidence="2">
    <location>
        <begin position="1"/>
        <end position="18"/>
    </location>
</feature>
<dbReference type="PANTHER" id="PTHR20898:SF0">
    <property type="entry name" value="DAEDALUS ON 3-RELATED"/>
    <property type="match status" value="1"/>
</dbReference>
<dbReference type="Pfam" id="PF06477">
    <property type="entry name" value="DUF1091"/>
    <property type="match status" value="1"/>
</dbReference>
<evidence type="ECO:0000313" key="3">
    <source>
        <dbReference type="Proteomes" id="UP001652621"/>
    </source>
</evidence>
<dbReference type="InterPro" id="IPR010512">
    <property type="entry name" value="DUF1091"/>
</dbReference>
<evidence type="ECO:0000256" key="2">
    <source>
        <dbReference type="SAM" id="SignalP"/>
    </source>
</evidence>